<feature type="transmembrane region" description="Helical" evidence="7">
    <location>
        <begin position="585"/>
        <end position="604"/>
    </location>
</feature>
<name>A0ABD1D2W8_CULPP</name>
<feature type="transmembrane region" description="Helical" evidence="7">
    <location>
        <begin position="635"/>
        <end position="655"/>
    </location>
</feature>
<comment type="subcellular location">
    <subcellularLocation>
        <location evidence="1">Membrane</location>
        <topology evidence="1">Multi-pass membrane protein</topology>
    </subcellularLocation>
</comment>
<keyword evidence="3" id="KW-0813">Transport</keyword>
<dbReference type="AlphaFoldDB" id="A0ABD1D2W8"/>
<dbReference type="Pfam" id="PF02714">
    <property type="entry name" value="RSN1_7TM"/>
    <property type="match status" value="1"/>
</dbReference>
<feature type="transmembrane region" description="Helical" evidence="7">
    <location>
        <begin position="661"/>
        <end position="681"/>
    </location>
</feature>
<dbReference type="Proteomes" id="UP001562425">
    <property type="component" value="Unassembled WGS sequence"/>
</dbReference>
<feature type="transmembrane region" description="Helical" evidence="7">
    <location>
        <begin position="431"/>
        <end position="451"/>
    </location>
</feature>
<evidence type="ECO:0000256" key="5">
    <source>
        <dbReference type="ARBA" id="ARBA00022989"/>
    </source>
</evidence>
<feature type="transmembrane region" description="Helical" evidence="7">
    <location>
        <begin position="38"/>
        <end position="55"/>
    </location>
</feature>
<evidence type="ECO:0000259" key="10">
    <source>
        <dbReference type="Pfam" id="PF14703"/>
    </source>
</evidence>
<feature type="transmembrane region" description="Helical" evidence="7">
    <location>
        <begin position="389"/>
        <end position="411"/>
    </location>
</feature>
<feature type="transmembrane region" description="Helical" evidence="7">
    <location>
        <begin position="518"/>
        <end position="538"/>
    </location>
</feature>
<protein>
    <submittedName>
        <fullName evidence="11">Uncharacterized protein</fullName>
    </submittedName>
</protein>
<feature type="transmembrane region" description="Helical" evidence="7">
    <location>
        <begin position="185"/>
        <end position="203"/>
    </location>
</feature>
<dbReference type="EMBL" id="JBEHCU010007842">
    <property type="protein sequence ID" value="KAL1391545.1"/>
    <property type="molecule type" value="Genomic_DNA"/>
</dbReference>
<comment type="similarity">
    <text evidence="2">Belongs to the CSC1 (TC 1.A.17) family.</text>
</comment>
<dbReference type="InterPro" id="IPR032880">
    <property type="entry name" value="CSC1/OSCA1-like_N"/>
</dbReference>
<evidence type="ECO:0000256" key="2">
    <source>
        <dbReference type="ARBA" id="ARBA00007779"/>
    </source>
</evidence>
<dbReference type="Pfam" id="PF13967">
    <property type="entry name" value="RSN1_TM"/>
    <property type="match status" value="1"/>
</dbReference>
<dbReference type="PANTHER" id="PTHR13018:SF5">
    <property type="entry name" value="RE44586P"/>
    <property type="match status" value="1"/>
</dbReference>
<sequence length="746" mass="84439">MDMNDTFAGLLVPDRDTCNVVNKTKLLLNLYEGIPETLLLNVISWFFLIMLFTLLRQQAWDYGRLALVNSHGENKRWTQLFYAHGNVGGQLGAESSDASLSIDRGFFSWILATWRLTREQILTHSGPDAVHYLSFQRHLMLVMSIMTFISIVIILPINFSGELIGDRNSFGHTTISNLEPDGGVMWVHVFFAIAYVPMVVLIMRRASGRNAFKTAPTRTVMATNVAQPDCDKNAIRTYVQQLFPDVGIDDIQLAYNINSLIKAAEEYERIVDARIYCEVHRNRDREPLQAKLSCWSCETVDALEYYKDEEARLAGQVSRLRASALNEPLGIAFITLNSAHEAQHVILHFKPGTYRDWDLSFAPAPSDIFWEHLSVDTAQWYCKWITVNLVLFLFLFFLTTPVIIVNMLDTFSLTKNTTSQISKISPLVSEFLPTLLLWSLSALMPVIVAYSDTWLSHWTRSRQNYVIMTKTFGYLLFMILILPSLGLTSAEAFLEWTIKNNNETYRWQCIFLPDKGAFFVNYIITAAFIGTALELIRFPDLICYIWKLATAKSRAETPHIRKSILITFPFGIHYAWMVMVFTMSTVYSLACPLIMPFAMTYILLKHFVDKHNLFFAFAPSNMISQGSGGKIHSTAVTMTKFSVILLLSIMAALAGVREGRLNVRAVVLITALVVTLVMFTFMSPIKKCTTKPLSIVETEGAAPIYVADVLINRRIVSDSPSHLSYGSDTTMDIVMNDAGRSMKDQI</sequence>
<dbReference type="InterPro" id="IPR003864">
    <property type="entry name" value="CSC1/OSCA1-like_7TM"/>
</dbReference>
<evidence type="ECO:0000256" key="7">
    <source>
        <dbReference type="SAM" id="Phobius"/>
    </source>
</evidence>
<organism evidence="11 12">
    <name type="scientific">Culex pipiens pipiens</name>
    <name type="common">Northern house mosquito</name>
    <dbReference type="NCBI Taxonomy" id="38569"/>
    <lineage>
        <taxon>Eukaryota</taxon>
        <taxon>Metazoa</taxon>
        <taxon>Ecdysozoa</taxon>
        <taxon>Arthropoda</taxon>
        <taxon>Hexapoda</taxon>
        <taxon>Insecta</taxon>
        <taxon>Pterygota</taxon>
        <taxon>Neoptera</taxon>
        <taxon>Endopterygota</taxon>
        <taxon>Diptera</taxon>
        <taxon>Nematocera</taxon>
        <taxon>Culicoidea</taxon>
        <taxon>Culicidae</taxon>
        <taxon>Culicinae</taxon>
        <taxon>Culicini</taxon>
        <taxon>Culex</taxon>
        <taxon>Culex</taxon>
    </lineage>
</organism>
<evidence type="ECO:0000313" key="11">
    <source>
        <dbReference type="EMBL" id="KAL1391545.1"/>
    </source>
</evidence>
<dbReference type="InterPro" id="IPR045122">
    <property type="entry name" value="Csc1-like"/>
</dbReference>
<dbReference type="Pfam" id="PF14703">
    <property type="entry name" value="PHM7_cyt"/>
    <property type="match status" value="1"/>
</dbReference>
<evidence type="ECO:0000256" key="6">
    <source>
        <dbReference type="ARBA" id="ARBA00023136"/>
    </source>
</evidence>
<feature type="domain" description="CSC1/OSCA1-like 7TM region" evidence="8">
    <location>
        <begin position="383"/>
        <end position="653"/>
    </location>
</feature>
<feature type="domain" description="CSC1/OSCA1-like N-terminal transmembrane" evidence="9">
    <location>
        <begin position="37"/>
        <end position="202"/>
    </location>
</feature>
<comment type="caution">
    <text evidence="11">The sequence shown here is derived from an EMBL/GenBank/DDBJ whole genome shotgun (WGS) entry which is preliminary data.</text>
</comment>
<keyword evidence="5 7" id="KW-1133">Transmembrane helix</keyword>
<evidence type="ECO:0000256" key="4">
    <source>
        <dbReference type="ARBA" id="ARBA00022692"/>
    </source>
</evidence>
<evidence type="ECO:0000256" key="1">
    <source>
        <dbReference type="ARBA" id="ARBA00004141"/>
    </source>
</evidence>
<feature type="transmembrane region" description="Helical" evidence="7">
    <location>
        <begin position="472"/>
        <end position="498"/>
    </location>
</feature>
<keyword evidence="4 7" id="KW-0812">Transmembrane</keyword>
<dbReference type="GO" id="GO:0016020">
    <property type="term" value="C:membrane"/>
    <property type="evidence" value="ECO:0007669"/>
    <property type="project" value="UniProtKB-SubCell"/>
</dbReference>
<dbReference type="InterPro" id="IPR027815">
    <property type="entry name" value="CSC1/OSCA1-like_cyt"/>
</dbReference>
<evidence type="ECO:0000259" key="9">
    <source>
        <dbReference type="Pfam" id="PF13967"/>
    </source>
</evidence>
<feature type="transmembrane region" description="Helical" evidence="7">
    <location>
        <begin position="139"/>
        <end position="159"/>
    </location>
</feature>
<evidence type="ECO:0000259" key="8">
    <source>
        <dbReference type="Pfam" id="PF02714"/>
    </source>
</evidence>
<feature type="domain" description="CSC1/OSCA1-like cytosolic" evidence="10">
    <location>
        <begin position="218"/>
        <end position="372"/>
    </location>
</feature>
<keyword evidence="12" id="KW-1185">Reference proteome</keyword>
<dbReference type="PANTHER" id="PTHR13018">
    <property type="entry name" value="PROBABLE MEMBRANE PROTEIN DUF221-RELATED"/>
    <property type="match status" value="1"/>
</dbReference>
<proteinExistence type="inferred from homology"/>
<accession>A0ABD1D2W8</accession>
<keyword evidence="6 7" id="KW-0472">Membrane</keyword>
<gene>
    <name evidence="11" type="ORF">pipiens_012311</name>
</gene>
<evidence type="ECO:0000313" key="12">
    <source>
        <dbReference type="Proteomes" id="UP001562425"/>
    </source>
</evidence>
<reference evidence="11 12" key="1">
    <citation type="submission" date="2024-05" db="EMBL/GenBank/DDBJ databases">
        <title>Culex pipiens pipiens assembly and annotation.</title>
        <authorList>
            <person name="Alout H."/>
            <person name="Durand T."/>
        </authorList>
    </citation>
    <scope>NUCLEOTIDE SEQUENCE [LARGE SCALE GENOMIC DNA]</scope>
    <source>
        <strain evidence="11">HA-2024</strain>
        <tissue evidence="11">Whole body</tissue>
    </source>
</reference>
<evidence type="ECO:0000256" key="3">
    <source>
        <dbReference type="ARBA" id="ARBA00022448"/>
    </source>
</evidence>